<proteinExistence type="predicted"/>
<reference evidence="2" key="1">
    <citation type="submission" date="2019-01" db="EMBL/GenBank/DDBJ databases">
        <title>Anaerobic oxidation of ethane by archaea from a marine hydrocarbon seep.</title>
        <authorList>
            <person name="Musat F."/>
        </authorList>
    </citation>
    <scope>NUCLEOTIDE SEQUENCE [LARGE SCALE GENOMIC DNA]</scope>
</reference>
<protein>
    <recommendedName>
        <fullName evidence="3">DUF2249 domain-containing protein</fullName>
    </recommendedName>
</protein>
<gene>
    <name evidence="1" type="ORF">AEth_00405</name>
</gene>
<dbReference type="InterPro" id="IPR029032">
    <property type="entry name" value="AhpD-like"/>
</dbReference>
<evidence type="ECO:0000313" key="1">
    <source>
        <dbReference type="EMBL" id="RZB32727.1"/>
    </source>
</evidence>
<name>A0A8B3S5V2_9EURY</name>
<accession>A0A8B3S5V2</accession>
<evidence type="ECO:0008006" key="3">
    <source>
        <dbReference type="Google" id="ProtNLM"/>
    </source>
</evidence>
<evidence type="ECO:0000313" key="2">
    <source>
        <dbReference type="Proteomes" id="UP000291831"/>
    </source>
</evidence>
<dbReference type="Proteomes" id="UP000291831">
    <property type="component" value="Unassembled WGS sequence"/>
</dbReference>
<dbReference type="EMBL" id="RPGO01000005">
    <property type="protein sequence ID" value="RZB32727.1"/>
    <property type="molecule type" value="Genomic_DNA"/>
</dbReference>
<comment type="caution">
    <text evidence="1">The sequence shown here is derived from an EMBL/GenBank/DDBJ whole genome shotgun (WGS) entry which is preliminary data.</text>
</comment>
<organism evidence="1 2">
    <name type="scientific">Candidatus Argoarchaeum ethanivorans</name>
    <dbReference type="NCBI Taxonomy" id="2608793"/>
    <lineage>
        <taxon>Archaea</taxon>
        <taxon>Methanobacteriati</taxon>
        <taxon>Methanobacteriota</taxon>
        <taxon>Stenosarchaea group</taxon>
        <taxon>Methanomicrobia</taxon>
        <taxon>Methanosarcinales</taxon>
        <taxon>Methanosarcinales incertae sedis</taxon>
        <taxon>GOM Arc I cluster</taxon>
        <taxon>Candidatus Argoarchaeum</taxon>
    </lineage>
</organism>
<sequence length="233" mass="25730">MTKEWTDKKDSFEVLDGRGLAGSFLSASLAKAKEVAAGSGICVIQSFEPIPLYSTLKDLGFNHSTEKISDNEYRSYFYRVETREAGAGTNVPLHPAALLNLGKVDKTLGKITSQFWQLVWNKEESAIDQKTKYLLSLANAVGSGCIRQATRELVKAYFEGVTVSELDELFSLFVWNQGVGNFASEIGPSTLFAAYQLIKRLENEGKSRGEVLAELVSKYGEKNPDVSVLEKKQ</sequence>
<dbReference type="Gene3D" id="1.20.1290.10">
    <property type="entry name" value="AhpD-like"/>
    <property type="match status" value="1"/>
</dbReference>
<dbReference type="AlphaFoldDB" id="A0A8B3S5V2"/>
<dbReference type="SUPFAM" id="SSF69118">
    <property type="entry name" value="AhpD-like"/>
    <property type="match status" value="1"/>
</dbReference>